<dbReference type="Gene3D" id="3.10.310.30">
    <property type="match status" value="1"/>
</dbReference>
<dbReference type="Pfam" id="PF01368">
    <property type="entry name" value="DHH"/>
    <property type="match status" value="1"/>
</dbReference>
<protein>
    <recommendedName>
        <fullName evidence="5">DDH domain-containing protein</fullName>
    </recommendedName>
</protein>
<dbReference type="AlphaFoldDB" id="B3ES00"/>
<proteinExistence type="predicted"/>
<dbReference type="KEGG" id="aas:Aasi_0601"/>
<evidence type="ECO:0008006" key="5">
    <source>
        <dbReference type="Google" id="ProtNLM"/>
    </source>
</evidence>
<dbReference type="eggNOG" id="COG0618">
    <property type="taxonomic scope" value="Bacteria"/>
</dbReference>
<dbReference type="Pfam" id="PF02272">
    <property type="entry name" value="DHHA1"/>
    <property type="match status" value="1"/>
</dbReference>
<sequence length="336" mass="37113">MDIIPAIEKEILSQPKRIVITMHTNPDADALGASLGLAAFLKKKNHHVSVIAPTAYPEFLDWLPGIDEVIIYEKNNQQLSFELIASADIIFCVDFAILNRINELASAVKQTKATKIVIDHHLDTEDFADVMLWNPKATAAAELVYELIEALGETDCIDKSIAECLYVGILTDTVSFKTPNTTPHVHRIVANLLEFGVEVAKINKLVYDSNSLNKLKFLSFILSNRLTVLPDYKTAYIAIKSADAKQFNLNTGDTEGLVNYALSIKGIVLAALIKEKYDRVCISLRSVGDFAVNTFAKEYFHGGGHKNAAGGMTNLSLEETINIFETLVKNNQDLLN</sequence>
<reference evidence="3 4" key="1">
    <citation type="journal article" date="2010" name="J. Bacteriol.">
        <title>The genome of the amoeba symbiont 'Candidatus Amoebophilus asiaticus' reveals common mechanisms for host cell interaction among amoeba-associated bacteria.</title>
        <authorList>
            <person name="Schmitz-Esser S."/>
            <person name="Tischler P."/>
            <person name="Arnold R."/>
            <person name="Montanaro J."/>
            <person name="Wagner M."/>
            <person name="Rattei T."/>
            <person name="Horn M."/>
        </authorList>
    </citation>
    <scope>NUCLEOTIDE SEQUENCE [LARGE SCALE GENOMIC DNA]</scope>
    <source>
        <strain evidence="3 4">5a2</strain>
    </source>
</reference>
<evidence type="ECO:0000259" key="2">
    <source>
        <dbReference type="Pfam" id="PF02272"/>
    </source>
</evidence>
<dbReference type="InterPro" id="IPR001667">
    <property type="entry name" value="DDH_dom"/>
</dbReference>
<accession>B3ES00</accession>
<dbReference type="HOGENOM" id="CLU_039720_0_0_10"/>
<dbReference type="InterPro" id="IPR038763">
    <property type="entry name" value="DHH_sf"/>
</dbReference>
<dbReference type="PANTHER" id="PTHR47618:SF1">
    <property type="entry name" value="BIFUNCTIONAL OLIGORIBONUCLEASE AND PAP PHOSPHATASE NRNA"/>
    <property type="match status" value="1"/>
</dbReference>
<keyword evidence="4" id="KW-1185">Reference proteome</keyword>
<dbReference type="InterPro" id="IPR003156">
    <property type="entry name" value="DHHA1_dom"/>
</dbReference>
<dbReference type="InterPro" id="IPR051319">
    <property type="entry name" value="Oligoribo/pAp-PDE_c-di-AMP_PDE"/>
</dbReference>
<name>B3ES00_AMOA5</name>
<dbReference type="OrthoDB" id="9803668at2"/>
<dbReference type="EMBL" id="CP001102">
    <property type="protein sequence ID" value="ACE06002.1"/>
    <property type="molecule type" value="Genomic_DNA"/>
</dbReference>
<evidence type="ECO:0000313" key="4">
    <source>
        <dbReference type="Proteomes" id="UP000001227"/>
    </source>
</evidence>
<dbReference type="SUPFAM" id="SSF64182">
    <property type="entry name" value="DHH phosphoesterases"/>
    <property type="match status" value="1"/>
</dbReference>
<organism evidence="3 4">
    <name type="scientific">Amoebophilus asiaticus (strain 5a2)</name>
    <dbReference type="NCBI Taxonomy" id="452471"/>
    <lineage>
        <taxon>Bacteria</taxon>
        <taxon>Pseudomonadati</taxon>
        <taxon>Bacteroidota</taxon>
        <taxon>Cytophagia</taxon>
        <taxon>Cytophagales</taxon>
        <taxon>Amoebophilaceae</taxon>
        <taxon>Candidatus Amoebophilus</taxon>
    </lineage>
</organism>
<evidence type="ECO:0000259" key="1">
    <source>
        <dbReference type="Pfam" id="PF01368"/>
    </source>
</evidence>
<dbReference type="STRING" id="452471.Aasi_0601"/>
<dbReference type="PANTHER" id="PTHR47618">
    <property type="entry name" value="BIFUNCTIONAL OLIGORIBONUCLEASE AND PAP PHOSPHATASE NRNA"/>
    <property type="match status" value="1"/>
</dbReference>
<gene>
    <name evidence="3" type="ordered locus">Aasi_0601</name>
</gene>
<dbReference type="Gene3D" id="3.90.1640.10">
    <property type="entry name" value="inorganic pyrophosphatase (n-terminal core)"/>
    <property type="match status" value="1"/>
</dbReference>
<feature type="domain" description="DDH" evidence="1">
    <location>
        <begin position="17"/>
        <end position="169"/>
    </location>
</feature>
<feature type="domain" description="DHHA1" evidence="2">
    <location>
        <begin position="242"/>
        <end position="327"/>
    </location>
</feature>
<dbReference type="GO" id="GO:0003676">
    <property type="term" value="F:nucleic acid binding"/>
    <property type="evidence" value="ECO:0007669"/>
    <property type="project" value="InterPro"/>
</dbReference>
<evidence type="ECO:0000313" key="3">
    <source>
        <dbReference type="EMBL" id="ACE06002.1"/>
    </source>
</evidence>
<dbReference type="RefSeq" id="WP_012472768.1">
    <property type="nucleotide sequence ID" value="NC_010830.1"/>
</dbReference>
<dbReference type="Proteomes" id="UP000001227">
    <property type="component" value="Chromosome"/>
</dbReference>